<dbReference type="GO" id="GO:0004497">
    <property type="term" value="F:monooxygenase activity"/>
    <property type="evidence" value="ECO:0007669"/>
    <property type="project" value="UniProtKB-KW"/>
</dbReference>
<reference evidence="12 13" key="1">
    <citation type="journal article" date="2016" name="Mol. Biol. Evol.">
        <title>Comparative Genomics of Early-Diverging Mushroom-Forming Fungi Provides Insights into the Origins of Lignocellulose Decay Capabilities.</title>
        <authorList>
            <person name="Nagy L.G."/>
            <person name="Riley R."/>
            <person name="Tritt A."/>
            <person name="Adam C."/>
            <person name="Daum C."/>
            <person name="Floudas D."/>
            <person name="Sun H."/>
            <person name="Yadav J.S."/>
            <person name="Pangilinan J."/>
            <person name="Larsson K.H."/>
            <person name="Matsuura K."/>
            <person name="Barry K."/>
            <person name="Labutti K."/>
            <person name="Kuo R."/>
            <person name="Ohm R.A."/>
            <person name="Bhattacharya S.S."/>
            <person name="Shirouzu T."/>
            <person name="Yoshinaga Y."/>
            <person name="Martin F.M."/>
            <person name="Grigoriev I.V."/>
            <person name="Hibbett D.S."/>
        </authorList>
    </citation>
    <scope>NUCLEOTIDE SEQUENCE [LARGE SCALE GENOMIC DNA]</scope>
    <source>
        <strain evidence="12 13">L-15889</strain>
    </source>
</reference>
<evidence type="ECO:0000256" key="1">
    <source>
        <dbReference type="ARBA" id="ARBA00001971"/>
    </source>
</evidence>
<dbReference type="PANTHER" id="PTHR24305:SF166">
    <property type="entry name" value="CYTOCHROME P450 12A4, MITOCHONDRIAL-RELATED"/>
    <property type="match status" value="1"/>
</dbReference>
<name>A0A165L5Y3_9APHY</name>
<evidence type="ECO:0000256" key="5">
    <source>
        <dbReference type="ARBA" id="ARBA00022723"/>
    </source>
</evidence>
<evidence type="ECO:0000256" key="3">
    <source>
        <dbReference type="ARBA" id="ARBA00010617"/>
    </source>
</evidence>
<comment type="similarity">
    <text evidence="3 10">Belongs to the cytochrome P450 family.</text>
</comment>
<comment type="pathway">
    <text evidence="2">Secondary metabolite biosynthesis.</text>
</comment>
<accession>A0A165L5Y3</accession>
<evidence type="ECO:0000313" key="13">
    <source>
        <dbReference type="Proteomes" id="UP000076727"/>
    </source>
</evidence>
<keyword evidence="7 9" id="KW-0408">Iron</keyword>
<keyword evidence="11" id="KW-1133">Transmembrane helix</keyword>
<dbReference type="GO" id="GO:0020037">
    <property type="term" value="F:heme binding"/>
    <property type="evidence" value="ECO:0007669"/>
    <property type="project" value="InterPro"/>
</dbReference>
<keyword evidence="13" id="KW-1185">Reference proteome</keyword>
<evidence type="ECO:0000256" key="8">
    <source>
        <dbReference type="ARBA" id="ARBA00023033"/>
    </source>
</evidence>
<gene>
    <name evidence="12" type="ORF">DAEQUDRAFT_747652</name>
</gene>
<feature type="transmembrane region" description="Helical" evidence="11">
    <location>
        <begin position="6"/>
        <end position="23"/>
    </location>
</feature>
<dbReference type="InterPro" id="IPR017972">
    <property type="entry name" value="Cyt_P450_CS"/>
</dbReference>
<protein>
    <submittedName>
        <fullName evidence="12">Cytochrome P450</fullName>
    </submittedName>
</protein>
<keyword evidence="6 10" id="KW-0560">Oxidoreductase</keyword>
<dbReference type="InterPro" id="IPR001128">
    <property type="entry name" value="Cyt_P450"/>
</dbReference>
<dbReference type="Proteomes" id="UP000076727">
    <property type="component" value="Unassembled WGS sequence"/>
</dbReference>
<dbReference type="PRINTS" id="PR00463">
    <property type="entry name" value="EP450I"/>
</dbReference>
<organism evidence="12 13">
    <name type="scientific">Daedalea quercina L-15889</name>
    <dbReference type="NCBI Taxonomy" id="1314783"/>
    <lineage>
        <taxon>Eukaryota</taxon>
        <taxon>Fungi</taxon>
        <taxon>Dikarya</taxon>
        <taxon>Basidiomycota</taxon>
        <taxon>Agaricomycotina</taxon>
        <taxon>Agaricomycetes</taxon>
        <taxon>Polyporales</taxon>
        <taxon>Fomitopsis</taxon>
    </lineage>
</organism>
<evidence type="ECO:0000256" key="10">
    <source>
        <dbReference type="RuleBase" id="RU000461"/>
    </source>
</evidence>
<evidence type="ECO:0000256" key="11">
    <source>
        <dbReference type="SAM" id="Phobius"/>
    </source>
</evidence>
<keyword evidence="11" id="KW-0472">Membrane</keyword>
<proteinExistence type="inferred from homology"/>
<evidence type="ECO:0000256" key="9">
    <source>
        <dbReference type="PIRSR" id="PIRSR602401-1"/>
    </source>
</evidence>
<dbReference type="Gene3D" id="1.10.630.10">
    <property type="entry name" value="Cytochrome P450"/>
    <property type="match status" value="1"/>
</dbReference>
<evidence type="ECO:0000256" key="2">
    <source>
        <dbReference type="ARBA" id="ARBA00005179"/>
    </source>
</evidence>
<keyword evidence="11" id="KW-0812">Transmembrane</keyword>
<comment type="cofactor">
    <cofactor evidence="1 9">
        <name>heme</name>
        <dbReference type="ChEBI" id="CHEBI:30413"/>
    </cofactor>
</comment>
<dbReference type="InterPro" id="IPR036396">
    <property type="entry name" value="Cyt_P450_sf"/>
</dbReference>
<dbReference type="GO" id="GO:0016705">
    <property type="term" value="F:oxidoreductase activity, acting on paired donors, with incorporation or reduction of molecular oxygen"/>
    <property type="evidence" value="ECO:0007669"/>
    <property type="project" value="InterPro"/>
</dbReference>
<dbReference type="STRING" id="1314783.A0A165L5Y3"/>
<feature type="binding site" description="axial binding residue" evidence="9">
    <location>
        <position position="500"/>
    </location>
    <ligand>
        <name>heme</name>
        <dbReference type="ChEBI" id="CHEBI:30413"/>
    </ligand>
    <ligandPart>
        <name>Fe</name>
        <dbReference type="ChEBI" id="CHEBI:18248"/>
    </ligandPart>
</feature>
<keyword evidence="5 9" id="KW-0479">Metal-binding</keyword>
<dbReference type="AlphaFoldDB" id="A0A165L5Y3"/>
<dbReference type="EMBL" id="KV429147">
    <property type="protein sequence ID" value="KZT63988.1"/>
    <property type="molecule type" value="Genomic_DNA"/>
</dbReference>
<sequence>MDPIKIRSGVSCVILAIILYTAWHKYKRRRARSCEHIRGPPSPSYIVGHIVELTRQGEVGDLEYQWMSEFGWAWKIKHCLGRDVLFLADPKASTNIHRLVSGYNYSRTTDSKFISWLLMGESILFADHSEHARIRRTMDPALSSARVRAFLPIFQRSAKKLCGKWRKELGDRPSLPSVNVAPWFSRLTLDAICEAGFDFNCGALDDDMNEFVRVYKNMFQDSMMHPTTGSLLFRHFWPYIPDSALRALVRLPIKQFQRMQHALRTINGLSGRLIEHRKARERMGLDSEETERSKDLMSILVRANTSENPKYRLTDNEMIAQMATFLLAGACVRDSRDPDGHETSAGTLDWLFWELAKDDNYQRKMREEIAAARGAVMGRGDADFSVADLESMVYVNAGIKEIMRLHPIVYLLVRVADKDDVIPLSRPVTTTTGEIVNEIPIAKGQHISISSWGYNRLPEVWGEDAHSWNPSRFFTMDKEKQINLGVFANLLTFGGGNKACLGWRFSVLEIQAVVVELIENFEFTLPDERPEIQRVPAGVTIPMIKNKWTLGSQMPLRITPVKGEVPSQLI</sequence>
<dbReference type="SUPFAM" id="SSF48264">
    <property type="entry name" value="Cytochrome P450"/>
    <property type="match status" value="1"/>
</dbReference>
<evidence type="ECO:0000256" key="4">
    <source>
        <dbReference type="ARBA" id="ARBA00022617"/>
    </source>
</evidence>
<dbReference type="GO" id="GO:0005506">
    <property type="term" value="F:iron ion binding"/>
    <property type="evidence" value="ECO:0007669"/>
    <property type="project" value="InterPro"/>
</dbReference>
<dbReference type="PRINTS" id="PR00385">
    <property type="entry name" value="P450"/>
</dbReference>
<evidence type="ECO:0000256" key="7">
    <source>
        <dbReference type="ARBA" id="ARBA00023004"/>
    </source>
</evidence>
<dbReference type="InterPro" id="IPR050121">
    <property type="entry name" value="Cytochrome_P450_monoxygenase"/>
</dbReference>
<dbReference type="Pfam" id="PF00067">
    <property type="entry name" value="p450"/>
    <property type="match status" value="1"/>
</dbReference>
<keyword evidence="8 10" id="KW-0503">Monooxygenase</keyword>
<dbReference type="PANTHER" id="PTHR24305">
    <property type="entry name" value="CYTOCHROME P450"/>
    <property type="match status" value="1"/>
</dbReference>
<keyword evidence="4 9" id="KW-0349">Heme</keyword>
<evidence type="ECO:0000313" key="12">
    <source>
        <dbReference type="EMBL" id="KZT63988.1"/>
    </source>
</evidence>
<dbReference type="InterPro" id="IPR002401">
    <property type="entry name" value="Cyt_P450_E_grp-I"/>
</dbReference>
<dbReference type="OrthoDB" id="1470350at2759"/>
<dbReference type="PROSITE" id="PS00086">
    <property type="entry name" value="CYTOCHROME_P450"/>
    <property type="match status" value="1"/>
</dbReference>
<evidence type="ECO:0000256" key="6">
    <source>
        <dbReference type="ARBA" id="ARBA00023002"/>
    </source>
</evidence>